<gene>
    <name evidence="1" type="ORF">COCON_G00116980</name>
</gene>
<sequence>MWTFSKEGTPAGSMQYGRGKSAKSQKASAFPSCSASAAAAESFDEIGLLQFGDCLALLFKEIIPCG</sequence>
<proteinExistence type="predicted"/>
<organism evidence="1 2">
    <name type="scientific">Conger conger</name>
    <name type="common">Conger eel</name>
    <name type="synonym">Muraena conger</name>
    <dbReference type="NCBI Taxonomy" id="82655"/>
    <lineage>
        <taxon>Eukaryota</taxon>
        <taxon>Metazoa</taxon>
        <taxon>Chordata</taxon>
        <taxon>Craniata</taxon>
        <taxon>Vertebrata</taxon>
        <taxon>Euteleostomi</taxon>
        <taxon>Actinopterygii</taxon>
        <taxon>Neopterygii</taxon>
        <taxon>Teleostei</taxon>
        <taxon>Anguilliformes</taxon>
        <taxon>Congridae</taxon>
        <taxon>Conger</taxon>
    </lineage>
</organism>
<dbReference type="AlphaFoldDB" id="A0A9Q1DGE9"/>
<reference evidence="1" key="1">
    <citation type="journal article" date="2023" name="Science">
        <title>Genome structures resolve the early diversification of teleost fishes.</title>
        <authorList>
            <person name="Parey E."/>
            <person name="Louis A."/>
            <person name="Montfort J."/>
            <person name="Bouchez O."/>
            <person name="Roques C."/>
            <person name="Iampietro C."/>
            <person name="Lluch J."/>
            <person name="Castinel A."/>
            <person name="Donnadieu C."/>
            <person name="Desvignes T."/>
            <person name="Floi Bucao C."/>
            <person name="Jouanno E."/>
            <person name="Wen M."/>
            <person name="Mejri S."/>
            <person name="Dirks R."/>
            <person name="Jansen H."/>
            <person name="Henkel C."/>
            <person name="Chen W.J."/>
            <person name="Zahm M."/>
            <person name="Cabau C."/>
            <person name="Klopp C."/>
            <person name="Thompson A.W."/>
            <person name="Robinson-Rechavi M."/>
            <person name="Braasch I."/>
            <person name="Lecointre G."/>
            <person name="Bobe J."/>
            <person name="Postlethwait J.H."/>
            <person name="Berthelot C."/>
            <person name="Roest Crollius H."/>
            <person name="Guiguen Y."/>
        </authorList>
    </citation>
    <scope>NUCLEOTIDE SEQUENCE</scope>
    <source>
        <strain evidence="1">Concon-B</strain>
    </source>
</reference>
<evidence type="ECO:0000313" key="1">
    <source>
        <dbReference type="EMBL" id="KAJ8269091.1"/>
    </source>
</evidence>
<name>A0A9Q1DGE9_CONCO</name>
<protein>
    <submittedName>
        <fullName evidence="1">Uncharacterized protein</fullName>
    </submittedName>
</protein>
<dbReference type="Proteomes" id="UP001152803">
    <property type="component" value="Unassembled WGS sequence"/>
</dbReference>
<evidence type="ECO:0000313" key="2">
    <source>
        <dbReference type="Proteomes" id="UP001152803"/>
    </source>
</evidence>
<keyword evidence="2" id="KW-1185">Reference proteome</keyword>
<comment type="caution">
    <text evidence="1">The sequence shown here is derived from an EMBL/GenBank/DDBJ whole genome shotgun (WGS) entry which is preliminary data.</text>
</comment>
<accession>A0A9Q1DGE9</accession>
<dbReference type="EMBL" id="JAFJMO010000008">
    <property type="protein sequence ID" value="KAJ8269091.1"/>
    <property type="molecule type" value="Genomic_DNA"/>
</dbReference>